<dbReference type="Gene3D" id="3.30.1330.90">
    <property type="entry name" value="D-3-phosphoglycerate dehydrogenase, domain 3"/>
    <property type="match status" value="1"/>
</dbReference>
<dbReference type="CDD" id="cd04902">
    <property type="entry name" value="ACT_3PGDH-xct"/>
    <property type="match status" value="1"/>
</dbReference>
<dbReference type="GO" id="GO:0004617">
    <property type="term" value="F:phosphoglycerate dehydrogenase activity"/>
    <property type="evidence" value="ECO:0007669"/>
    <property type="project" value="UniProtKB-EC"/>
</dbReference>
<protein>
    <recommendedName>
        <fullName evidence="2">phosphoglycerate dehydrogenase</fullName>
        <ecNumber evidence="2">1.1.1.95</ecNumber>
    </recommendedName>
</protein>
<comment type="catalytic activity">
    <reaction evidence="3">
        <text>(2R)-3-phosphoglycerate + NAD(+) = 3-phosphooxypyruvate + NADH + H(+)</text>
        <dbReference type="Rhea" id="RHEA:12641"/>
        <dbReference type="ChEBI" id="CHEBI:15378"/>
        <dbReference type="ChEBI" id="CHEBI:18110"/>
        <dbReference type="ChEBI" id="CHEBI:57540"/>
        <dbReference type="ChEBI" id="CHEBI:57945"/>
        <dbReference type="ChEBI" id="CHEBI:58272"/>
        <dbReference type="EC" id="1.1.1.95"/>
    </reaction>
</comment>
<proteinExistence type="predicted"/>
<reference evidence="5" key="1">
    <citation type="journal article" date="2014" name="Front. Microbiol.">
        <title>High frequency of phylogenetically diverse reductive dehalogenase-homologous genes in deep subseafloor sedimentary metagenomes.</title>
        <authorList>
            <person name="Kawai M."/>
            <person name="Futagami T."/>
            <person name="Toyoda A."/>
            <person name="Takaki Y."/>
            <person name="Nishi S."/>
            <person name="Hori S."/>
            <person name="Arai W."/>
            <person name="Tsubouchi T."/>
            <person name="Morono Y."/>
            <person name="Uchiyama I."/>
            <person name="Ito T."/>
            <person name="Fujiyama A."/>
            <person name="Inagaki F."/>
            <person name="Takami H."/>
        </authorList>
    </citation>
    <scope>NUCLEOTIDE SEQUENCE</scope>
    <source>
        <strain evidence="5">Expedition CK06-06</strain>
    </source>
</reference>
<feature type="non-terminal residue" evidence="5">
    <location>
        <position position="277"/>
    </location>
</feature>
<dbReference type="SUPFAM" id="SSF143548">
    <property type="entry name" value="Serine metabolism enzymes domain"/>
    <property type="match status" value="1"/>
</dbReference>
<dbReference type="FunFam" id="3.30.1330.90:FF:000003">
    <property type="entry name" value="D-3-phosphoglycerate dehydrogenase"/>
    <property type="match status" value="1"/>
</dbReference>
<dbReference type="InterPro" id="IPR002912">
    <property type="entry name" value="ACT_dom"/>
</dbReference>
<evidence type="ECO:0000256" key="3">
    <source>
        <dbReference type="ARBA" id="ARBA00048731"/>
    </source>
</evidence>
<evidence type="ECO:0000256" key="2">
    <source>
        <dbReference type="ARBA" id="ARBA00013143"/>
    </source>
</evidence>
<dbReference type="InterPro" id="IPR045865">
    <property type="entry name" value="ACT-like_dom_sf"/>
</dbReference>
<evidence type="ECO:0000313" key="5">
    <source>
        <dbReference type="EMBL" id="GAF89865.1"/>
    </source>
</evidence>
<accession>X0UMY3</accession>
<dbReference type="SUPFAM" id="SSF51735">
    <property type="entry name" value="NAD(P)-binding Rossmann-fold domains"/>
    <property type="match status" value="1"/>
</dbReference>
<gene>
    <name evidence="5" type="ORF">S01H1_29399</name>
</gene>
<dbReference type="InterPro" id="IPR036291">
    <property type="entry name" value="NAD(P)-bd_dom_sf"/>
</dbReference>
<dbReference type="SUPFAM" id="SSF55021">
    <property type="entry name" value="ACT-like"/>
    <property type="match status" value="1"/>
</dbReference>
<dbReference type="Gene3D" id="3.40.50.720">
    <property type="entry name" value="NAD(P)-binding Rossmann-like Domain"/>
    <property type="match status" value="2"/>
</dbReference>
<dbReference type="AlphaFoldDB" id="X0UMY3"/>
<organism evidence="5">
    <name type="scientific">marine sediment metagenome</name>
    <dbReference type="NCBI Taxonomy" id="412755"/>
    <lineage>
        <taxon>unclassified sequences</taxon>
        <taxon>metagenomes</taxon>
        <taxon>ecological metagenomes</taxon>
    </lineage>
</organism>
<dbReference type="EMBL" id="BARS01018021">
    <property type="protein sequence ID" value="GAF89865.1"/>
    <property type="molecule type" value="Genomic_DNA"/>
</dbReference>
<sequence length="277" mass="29954">AGAALDVYLSEPPETEAEKALVDHPNVLCVPHLGASTEEAQDQVAMDAAQQLVEALRGGEIRNALNAPGLSEPLPPVLRPYTELAMRMGTILAQITSGALEKVEVIYRGAISKLNVSPVTTHLLIGLLQPRMDQPVNLVNAPLLAEQRGVEVDQITTSKTREITRLMEVTVHTDQMKRSARGTIFGSKFPRIVAIDGYHLEIKPEGNVLIIVNEDKPGVVGLYGSILGGNDINIADMTFSRKIRSGLAVVGINLDQTPSEAVLKEINDLEFVHEAYS</sequence>
<dbReference type="InterPro" id="IPR029009">
    <property type="entry name" value="ASB_dom_sf"/>
</dbReference>
<dbReference type="PROSITE" id="PS51671">
    <property type="entry name" value="ACT"/>
    <property type="match status" value="1"/>
</dbReference>
<dbReference type="Gene3D" id="3.30.70.260">
    <property type="match status" value="1"/>
</dbReference>
<name>X0UMY3_9ZZZZ</name>
<feature type="non-terminal residue" evidence="5">
    <location>
        <position position="1"/>
    </location>
</feature>
<dbReference type="PANTHER" id="PTHR42938">
    <property type="entry name" value="FORMATE DEHYDROGENASE 1"/>
    <property type="match status" value="1"/>
</dbReference>
<evidence type="ECO:0000256" key="1">
    <source>
        <dbReference type="ARBA" id="ARBA00005216"/>
    </source>
</evidence>
<evidence type="ECO:0000259" key="4">
    <source>
        <dbReference type="PROSITE" id="PS51671"/>
    </source>
</evidence>
<dbReference type="PANTHER" id="PTHR42938:SF9">
    <property type="entry name" value="FORMATE DEHYDROGENASE 1"/>
    <property type="match status" value="1"/>
</dbReference>
<feature type="domain" description="ACT" evidence="4">
    <location>
        <begin position="208"/>
        <end position="277"/>
    </location>
</feature>
<dbReference type="InterPro" id="IPR045626">
    <property type="entry name" value="PGDH_ASB_dom"/>
</dbReference>
<comment type="caution">
    <text evidence="5">The sequence shown here is derived from an EMBL/GenBank/DDBJ whole genome shotgun (WGS) entry which is preliminary data.</text>
</comment>
<comment type="pathway">
    <text evidence="1">Amino-acid biosynthesis; L-serine biosynthesis; L-serine from 3-phospho-D-glycerate: step 1/3.</text>
</comment>
<dbReference type="EC" id="1.1.1.95" evidence="2"/>
<dbReference type="Pfam" id="PF19304">
    <property type="entry name" value="PGDH_inter"/>
    <property type="match status" value="1"/>
</dbReference>